<evidence type="ECO:0000259" key="8">
    <source>
        <dbReference type="PROSITE" id="PS51352"/>
    </source>
</evidence>
<evidence type="ECO:0000256" key="2">
    <source>
        <dbReference type="ARBA" id="ARBA00022862"/>
    </source>
</evidence>
<dbReference type="SUPFAM" id="SSF52833">
    <property type="entry name" value="Thioredoxin-like"/>
    <property type="match status" value="1"/>
</dbReference>
<dbReference type="GO" id="GO:0005829">
    <property type="term" value="C:cytosol"/>
    <property type="evidence" value="ECO:0007669"/>
    <property type="project" value="TreeGrafter"/>
</dbReference>
<dbReference type="PIRSF" id="PIRSF000239">
    <property type="entry name" value="AHPC"/>
    <property type="match status" value="1"/>
</dbReference>
<evidence type="ECO:0000256" key="3">
    <source>
        <dbReference type="ARBA" id="ARBA00023002"/>
    </source>
</evidence>
<evidence type="ECO:0000256" key="4">
    <source>
        <dbReference type="ARBA" id="ARBA00023284"/>
    </source>
</evidence>
<dbReference type="GO" id="GO:0005739">
    <property type="term" value="C:mitochondrion"/>
    <property type="evidence" value="ECO:0007669"/>
    <property type="project" value="TreeGrafter"/>
</dbReference>
<reference evidence="9 10" key="1">
    <citation type="submission" date="2020-04" db="EMBL/GenBank/DDBJ databases">
        <authorList>
            <person name="Laetsch R D."/>
            <person name="Stevens L."/>
            <person name="Kumar S."/>
            <person name="Blaxter L. M."/>
        </authorList>
    </citation>
    <scope>NUCLEOTIDE SEQUENCE [LARGE SCALE GENOMIC DNA]</scope>
</reference>
<dbReference type="Gene3D" id="3.40.30.10">
    <property type="entry name" value="Glutaredoxin"/>
    <property type="match status" value="1"/>
</dbReference>
<evidence type="ECO:0000313" key="9">
    <source>
        <dbReference type="EMBL" id="CAB3406568.1"/>
    </source>
</evidence>
<keyword evidence="4 6" id="KW-0676">Redox-active center</keyword>
<dbReference type="GO" id="GO:0051920">
    <property type="term" value="F:peroxiredoxin activity"/>
    <property type="evidence" value="ECO:0007669"/>
    <property type="project" value="InterPro"/>
</dbReference>
<comment type="function">
    <text evidence="6">Thiol-specific peroxidase that catalyzes the reduction of hydrogen peroxide and organic hydroperoxides to water and alcohols, respectively.</text>
</comment>
<dbReference type="Pfam" id="PF10417">
    <property type="entry name" value="1-cysPrx_C"/>
    <property type="match status" value="1"/>
</dbReference>
<keyword evidence="2 6" id="KW-0049">Antioxidant</keyword>
<keyword evidence="3 6" id="KW-0560">Oxidoreductase</keyword>
<dbReference type="InterPro" id="IPR024706">
    <property type="entry name" value="Peroxiredoxin_AhpC-typ"/>
</dbReference>
<sequence length="234" mass="25710">MKLGDTLPNFSLSTDRGKIDRLYEWIGNDSWLMICSHPADFTPVCTTELAKLAELAPEFAKRNVKILAVSIDSAETHRQWAKDILGYSQKGSGDAPSSNLPYEIIADEDRSICTSLGMIDPDEINSKGIALSARAVLLFGPDRKLKSQILYPATFGRNFDEILRMVDGVQLGASAAIATPVNWRKGDAVIAQPSLKMDQVVHQLCDGDASLCETVALPSGKEYLRIIHSEKFKK</sequence>
<dbReference type="AlphaFoldDB" id="A0A8S1F4E5"/>
<comment type="similarity">
    <text evidence="5">Belongs to the peroxiredoxin family. Prx6 subfamily.</text>
</comment>
<comment type="caution">
    <text evidence="9">The sequence shown here is derived from an EMBL/GenBank/DDBJ whole genome shotgun (WGS) entry which is preliminary data.</text>
</comment>
<evidence type="ECO:0000313" key="10">
    <source>
        <dbReference type="Proteomes" id="UP000494206"/>
    </source>
</evidence>
<evidence type="ECO:0000256" key="7">
    <source>
        <dbReference type="PIRSR" id="PIRSR000239-1"/>
    </source>
</evidence>
<accession>A0A8S1F4E5</accession>
<proteinExistence type="inferred from homology"/>
<dbReference type="InterPro" id="IPR000866">
    <property type="entry name" value="AhpC/TSA"/>
</dbReference>
<organism evidence="9 10">
    <name type="scientific">Caenorhabditis bovis</name>
    <dbReference type="NCBI Taxonomy" id="2654633"/>
    <lineage>
        <taxon>Eukaryota</taxon>
        <taxon>Metazoa</taxon>
        <taxon>Ecdysozoa</taxon>
        <taxon>Nematoda</taxon>
        <taxon>Chromadorea</taxon>
        <taxon>Rhabditida</taxon>
        <taxon>Rhabditina</taxon>
        <taxon>Rhabditomorpha</taxon>
        <taxon>Rhabditoidea</taxon>
        <taxon>Rhabditidae</taxon>
        <taxon>Peloderinae</taxon>
        <taxon>Caenorhabditis</taxon>
    </lineage>
</organism>
<dbReference type="Pfam" id="PF00578">
    <property type="entry name" value="AhpC-TSA"/>
    <property type="match status" value="1"/>
</dbReference>
<feature type="domain" description="Thioredoxin" evidence="8">
    <location>
        <begin position="1"/>
        <end position="171"/>
    </location>
</feature>
<keyword evidence="10" id="KW-1185">Reference proteome</keyword>
<keyword evidence="1 6" id="KW-0575">Peroxidase</keyword>
<dbReference type="Gene3D" id="3.30.1020.10">
    <property type="entry name" value="Antioxidant, Horf6, Chain A, domain2"/>
    <property type="match status" value="1"/>
</dbReference>
<dbReference type="InterPro" id="IPR019479">
    <property type="entry name" value="Peroxiredoxin_C"/>
</dbReference>
<feature type="active site" description="Cysteine sulfenic acid (-SOH) intermediate; for peroxidase activity" evidence="7">
    <location>
        <position position="45"/>
    </location>
</feature>
<dbReference type="FunFam" id="3.40.30.10:FF:000011">
    <property type="entry name" value="Peroxiredoxin PRX1"/>
    <property type="match status" value="1"/>
</dbReference>
<dbReference type="EMBL" id="CADEPM010000005">
    <property type="protein sequence ID" value="CAB3406568.1"/>
    <property type="molecule type" value="Genomic_DNA"/>
</dbReference>
<dbReference type="PANTHER" id="PTHR43503">
    <property type="entry name" value="MCG48959-RELATED"/>
    <property type="match status" value="1"/>
</dbReference>
<dbReference type="InterPro" id="IPR013766">
    <property type="entry name" value="Thioredoxin_domain"/>
</dbReference>
<protein>
    <recommendedName>
        <fullName evidence="8">Thioredoxin domain-containing protein</fullName>
    </recommendedName>
</protein>
<evidence type="ECO:0000256" key="6">
    <source>
        <dbReference type="PIRNR" id="PIRNR000239"/>
    </source>
</evidence>
<dbReference type="Proteomes" id="UP000494206">
    <property type="component" value="Unassembled WGS sequence"/>
</dbReference>
<evidence type="ECO:0000256" key="1">
    <source>
        <dbReference type="ARBA" id="ARBA00022559"/>
    </source>
</evidence>
<evidence type="ECO:0000256" key="5">
    <source>
        <dbReference type="ARBA" id="ARBA00025719"/>
    </source>
</evidence>
<dbReference type="InterPro" id="IPR036249">
    <property type="entry name" value="Thioredoxin-like_sf"/>
</dbReference>
<dbReference type="PROSITE" id="PS51352">
    <property type="entry name" value="THIOREDOXIN_2"/>
    <property type="match status" value="1"/>
</dbReference>
<dbReference type="OrthoDB" id="2996783at2759"/>
<dbReference type="GO" id="GO:0045454">
    <property type="term" value="P:cell redox homeostasis"/>
    <property type="evidence" value="ECO:0007669"/>
    <property type="project" value="TreeGrafter"/>
</dbReference>
<dbReference type="PANTHER" id="PTHR43503:SF4">
    <property type="entry name" value="PEROXIREDOXIN-6"/>
    <property type="match status" value="1"/>
</dbReference>
<name>A0A8S1F4E5_9PELO</name>
<gene>
    <name evidence="9" type="ORF">CBOVIS_LOCUS8627</name>
</gene>